<accession>A0A0C3FVR1</accession>
<organism evidence="1 2">
    <name type="scientific">Piloderma croceum (strain F 1598)</name>
    <dbReference type="NCBI Taxonomy" id="765440"/>
    <lineage>
        <taxon>Eukaryota</taxon>
        <taxon>Fungi</taxon>
        <taxon>Dikarya</taxon>
        <taxon>Basidiomycota</taxon>
        <taxon>Agaricomycotina</taxon>
        <taxon>Agaricomycetes</taxon>
        <taxon>Agaricomycetidae</taxon>
        <taxon>Atheliales</taxon>
        <taxon>Atheliaceae</taxon>
        <taxon>Piloderma</taxon>
    </lineage>
</organism>
<gene>
    <name evidence="1" type="ORF">PILCRDRAFT_6997</name>
</gene>
<proteinExistence type="predicted"/>
<sequence>MGKRLALIVRILQAQTPMMIAARPSYPLRLLSTLNPLRKAFKNVVKTRAHLSAATEPEQRSTEHSFLEPSNGQGLFYARNTPIQALCTRLYTVDGAHRSRQISTTGEEIITGGTEYHAPRSAEG</sequence>
<dbReference type="InParanoid" id="A0A0C3FVR1"/>
<dbReference type="EMBL" id="KN832990">
    <property type="protein sequence ID" value="KIM83579.1"/>
    <property type="molecule type" value="Genomic_DNA"/>
</dbReference>
<evidence type="ECO:0000313" key="2">
    <source>
        <dbReference type="Proteomes" id="UP000054166"/>
    </source>
</evidence>
<reference evidence="1 2" key="1">
    <citation type="submission" date="2014-04" db="EMBL/GenBank/DDBJ databases">
        <authorList>
            <consortium name="DOE Joint Genome Institute"/>
            <person name="Kuo A."/>
            <person name="Tarkka M."/>
            <person name="Buscot F."/>
            <person name="Kohler A."/>
            <person name="Nagy L.G."/>
            <person name="Floudas D."/>
            <person name="Copeland A."/>
            <person name="Barry K.W."/>
            <person name="Cichocki N."/>
            <person name="Veneault-Fourrey C."/>
            <person name="LaButti K."/>
            <person name="Lindquist E.A."/>
            <person name="Lipzen A."/>
            <person name="Lundell T."/>
            <person name="Morin E."/>
            <person name="Murat C."/>
            <person name="Sun H."/>
            <person name="Tunlid A."/>
            <person name="Henrissat B."/>
            <person name="Grigoriev I.V."/>
            <person name="Hibbett D.S."/>
            <person name="Martin F."/>
            <person name="Nordberg H.P."/>
            <person name="Cantor M.N."/>
            <person name="Hua S.X."/>
        </authorList>
    </citation>
    <scope>NUCLEOTIDE SEQUENCE [LARGE SCALE GENOMIC DNA]</scope>
    <source>
        <strain evidence="1 2">F 1598</strain>
    </source>
</reference>
<dbReference type="AlphaFoldDB" id="A0A0C3FVR1"/>
<reference evidence="2" key="2">
    <citation type="submission" date="2015-01" db="EMBL/GenBank/DDBJ databases">
        <title>Evolutionary Origins and Diversification of the Mycorrhizal Mutualists.</title>
        <authorList>
            <consortium name="DOE Joint Genome Institute"/>
            <consortium name="Mycorrhizal Genomics Consortium"/>
            <person name="Kohler A."/>
            <person name="Kuo A."/>
            <person name="Nagy L.G."/>
            <person name="Floudas D."/>
            <person name="Copeland A."/>
            <person name="Barry K.W."/>
            <person name="Cichocki N."/>
            <person name="Veneault-Fourrey C."/>
            <person name="LaButti K."/>
            <person name="Lindquist E.A."/>
            <person name="Lipzen A."/>
            <person name="Lundell T."/>
            <person name="Morin E."/>
            <person name="Murat C."/>
            <person name="Riley R."/>
            <person name="Ohm R."/>
            <person name="Sun H."/>
            <person name="Tunlid A."/>
            <person name="Henrissat B."/>
            <person name="Grigoriev I.V."/>
            <person name="Hibbett D.S."/>
            <person name="Martin F."/>
        </authorList>
    </citation>
    <scope>NUCLEOTIDE SEQUENCE [LARGE SCALE GENOMIC DNA]</scope>
    <source>
        <strain evidence="2">F 1598</strain>
    </source>
</reference>
<protein>
    <submittedName>
        <fullName evidence="1">Uncharacterized protein</fullName>
    </submittedName>
</protein>
<dbReference type="HOGENOM" id="CLU_2004776_0_0_1"/>
<dbReference type="Proteomes" id="UP000054166">
    <property type="component" value="Unassembled WGS sequence"/>
</dbReference>
<keyword evidence="2" id="KW-1185">Reference proteome</keyword>
<evidence type="ECO:0000313" key="1">
    <source>
        <dbReference type="EMBL" id="KIM83579.1"/>
    </source>
</evidence>
<name>A0A0C3FVR1_PILCF</name>